<dbReference type="InterPro" id="IPR002110">
    <property type="entry name" value="Ankyrin_rpt"/>
</dbReference>
<sequence>MGKPGGFDCNKSEISTEMTNRKDTWDPLTKSLIDQTEWQLSQKLGNPCYTELPVLDDVIKRVLETGIVVITGKAGDGKTTLGLSVLRHFHKVCYSTPINLLNSNPHELHKILMTDKNCVLLMDDIFGKTNFEIKRFERWQPMLEELHSYKGFGNPDMRSVFIVITLRSNIYFESLRYLRSVKFSEHNIFATPYLVDLADGYRMDRLSKLEMIDNYSSCYQKTLSNHLRREISKTETPLGFPHLCKLFFKDISFFQKGLHFFEYPFELLVEHVKEMFDLHYDKFVTLCAVLLFSKDSCLPFQCVINKNEDLGLLLAKFGQNAPNFEKLKINLKLLQGAFLSLDPSSSTYEFSHISIRETVFIVAGEKFIDVVLNRCKNSDLDLVCCDFSLTDKDSSTRVNKLVLRKEQYPNLFDKMYDEILQNPYESANLKIMHDKRFVNSLVLYYKQKSCMQYLIKKRYRSSDASRLVSRYQVDIGDHCPSLVLFCYRNPMLLSQIIDWYDSTNSWFRRERKFTLALAMGSDCPQVVEIIIHYGTVHDLPEHPYTQSEQIRTHPKYNRSPSQIDDSSFELVDYLSRKAQLSFTKTNRHTDTVDEELLEYSKKLRIFERWPREKRETAMEEACKQDHLGVFKFLLQNYNVDIKESHFRILIEADDECSRILEYALTVKLFTNAQNILALDTACRHSNYSLAKLLVADGTPIEDDVLQLVAGLTNANQDLIDLIYSSREWSSSLTEFALQTAFMKGNVEVASFLVEKGTRVTENCLVFAAYSPKAIPLFSILALVNDNRWSNEAVNKAIEIACMKHDFLLLECILSIKRTDQALAIASDFPENYKSEQILQNLLEQYHWTVEERRLAVSAACDKMNIAMFKLLINHDT</sequence>
<reference evidence="2" key="1">
    <citation type="submission" date="2022-08" db="UniProtKB">
        <authorList>
            <consortium name="EnsemblMetazoa"/>
        </authorList>
    </citation>
    <scope>IDENTIFICATION</scope>
    <source>
        <strain evidence="2">05x7-T-G4-1.051#20</strain>
    </source>
</reference>
<dbReference type="InterPro" id="IPR049050">
    <property type="entry name" value="nSTAND3"/>
</dbReference>
<dbReference type="Proteomes" id="UP000005408">
    <property type="component" value="Unassembled WGS sequence"/>
</dbReference>
<dbReference type="AlphaFoldDB" id="A0A8W8I4P8"/>
<dbReference type="SUPFAM" id="SSF48403">
    <property type="entry name" value="Ankyrin repeat"/>
    <property type="match status" value="1"/>
</dbReference>
<dbReference type="EnsemblMetazoa" id="G12325.2">
    <property type="protein sequence ID" value="G12325.2:cds"/>
    <property type="gene ID" value="G12325"/>
</dbReference>
<organism evidence="2 3">
    <name type="scientific">Magallana gigas</name>
    <name type="common">Pacific oyster</name>
    <name type="synonym">Crassostrea gigas</name>
    <dbReference type="NCBI Taxonomy" id="29159"/>
    <lineage>
        <taxon>Eukaryota</taxon>
        <taxon>Metazoa</taxon>
        <taxon>Spiralia</taxon>
        <taxon>Lophotrochozoa</taxon>
        <taxon>Mollusca</taxon>
        <taxon>Bivalvia</taxon>
        <taxon>Autobranchia</taxon>
        <taxon>Pteriomorphia</taxon>
        <taxon>Ostreida</taxon>
        <taxon>Ostreoidea</taxon>
        <taxon>Ostreidae</taxon>
        <taxon>Magallana</taxon>
    </lineage>
</organism>
<proteinExistence type="predicted"/>
<dbReference type="Pfam" id="PF20720">
    <property type="entry name" value="nSTAND3"/>
    <property type="match status" value="1"/>
</dbReference>
<accession>A0A8W8I4P8</accession>
<name>A0A8W8I4P8_MAGGI</name>
<dbReference type="InterPro" id="IPR027417">
    <property type="entry name" value="P-loop_NTPase"/>
</dbReference>
<dbReference type="Gene3D" id="1.25.40.20">
    <property type="entry name" value="Ankyrin repeat-containing domain"/>
    <property type="match status" value="1"/>
</dbReference>
<dbReference type="InterPro" id="IPR036770">
    <property type="entry name" value="Ankyrin_rpt-contain_sf"/>
</dbReference>
<protein>
    <recommendedName>
        <fullName evidence="1">Novel STAND NTPase 3 domain-containing protein</fullName>
    </recommendedName>
</protein>
<evidence type="ECO:0000313" key="3">
    <source>
        <dbReference type="Proteomes" id="UP000005408"/>
    </source>
</evidence>
<dbReference type="SUPFAM" id="SSF52540">
    <property type="entry name" value="P-loop containing nucleoside triphosphate hydrolases"/>
    <property type="match status" value="1"/>
</dbReference>
<dbReference type="OMA" id="NPYESAN"/>
<dbReference type="OrthoDB" id="6128463at2759"/>
<feature type="domain" description="Novel STAND NTPase 3" evidence="1">
    <location>
        <begin position="49"/>
        <end position="215"/>
    </location>
</feature>
<evidence type="ECO:0000259" key="1">
    <source>
        <dbReference type="Pfam" id="PF20720"/>
    </source>
</evidence>
<dbReference type="SMART" id="SM00248">
    <property type="entry name" value="ANK"/>
    <property type="match status" value="3"/>
</dbReference>
<evidence type="ECO:0000313" key="2">
    <source>
        <dbReference type="EnsemblMetazoa" id="G12325.2:cds"/>
    </source>
</evidence>
<keyword evidence="3" id="KW-1185">Reference proteome</keyword>